<keyword evidence="2" id="KW-1133">Transmembrane helix</keyword>
<feature type="region of interest" description="Disordered" evidence="1">
    <location>
        <begin position="33"/>
        <end position="78"/>
    </location>
</feature>
<dbReference type="RefSeq" id="WP_211429860.1">
    <property type="nucleotide sequence ID" value="NZ_CP072648.1"/>
</dbReference>
<proteinExistence type="predicted"/>
<feature type="transmembrane region" description="Helical" evidence="2">
    <location>
        <begin position="119"/>
        <end position="140"/>
    </location>
</feature>
<feature type="transmembrane region" description="Helical" evidence="2">
    <location>
        <begin position="160"/>
        <end position="183"/>
    </location>
</feature>
<gene>
    <name evidence="4" type="ORF">J8C06_07510</name>
</gene>
<evidence type="ECO:0000256" key="1">
    <source>
        <dbReference type="SAM" id="MobiDB-lite"/>
    </source>
</evidence>
<dbReference type="Proteomes" id="UP000676506">
    <property type="component" value="Chromosome 1"/>
</dbReference>
<organism evidence="4 5">
    <name type="scientific">Chloracidobacterium validum</name>
    <dbReference type="NCBI Taxonomy" id="2821543"/>
    <lineage>
        <taxon>Bacteria</taxon>
        <taxon>Pseudomonadati</taxon>
        <taxon>Acidobacteriota</taxon>
        <taxon>Terriglobia</taxon>
        <taxon>Terriglobales</taxon>
        <taxon>Acidobacteriaceae</taxon>
        <taxon>Chloracidobacterium</taxon>
    </lineage>
</organism>
<evidence type="ECO:0000256" key="2">
    <source>
        <dbReference type="SAM" id="Phobius"/>
    </source>
</evidence>
<keyword evidence="2" id="KW-0812">Transmembrane</keyword>
<protein>
    <submittedName>
        <fullName evidence="4">DUF4190 domain-containing protein</fullName>
    </submittedName>
</protein>
<dbReference type="InterPro" id="IPR025241">
    <property type="entry name" value="DUF4190"/>
</dbReference>
<evidence type="ECO:0000259" key="3">
    <source>
        <dbReference type="Pfam" id="PF13828"/>
    </source>
</evidence>
<dbReference type="EMBL" id="CP072648">
    <property type="protein sequence ID" value="QUW03970.1"/>
    <property type="molecule type" value="Genomic_DNA"/>
</dbReference>
<name>A0ABX8BDL7_9BACT</name>
<dbReference type="Pfam" id="PF13828">
    <property type="entry name" value="DUF4190"/>
    <property type="match status" value="1"/>
</dbReference>
<accession>A0ABX8BDL7</accession>
<evidence type="ECO:0000313" key="5">
    <source>
        <dbReference type="Proteomes" id="UP000676506"/>
    </source>
</evidence>
<feature type="domain" description="DUF4190" evidence="3">
    <location>
        <begin position="117"/>
        <end position="176"/>
    </location>
</feature>
<reference evidence="4 5" key="1">
    <citation type="submission" date="2021-03" db="EMBL/GenBank/DDBJ databases">
        <title>Genomic and phenotypic characterization of Chloracidobacterium isolates provides evidence for multiple species.</title>
        <authorList>
            <person name="Saini M.K."/>
            <person name="Costas A.M.G."/>
            <person name="Tank M."/>
            <person name="Bryant D.A."/>
        </authorList>
    </citation>
    <scope>NUCLEOTIDE SEQUENCE [LARGE SCALE GENOMIC DNA]</scope>
    <source>
        <strain evidence="4 5">BV2-C</strain>
    </source>
</reference>
<sequence>MPYYCPNCGALNADTVAVCHNCGAPNPSAPVTDTTPAAATNPFEAPTQPQSQPASPYQAPSYPPPVPPGAYGTPPTIPYQYPPPPPMAAYVPPSYGQVGYQEATLFAESGRLQSQARTALILGILGLLCCGLLGPIAMGFGFQSKSKLQRIGVTEGQGMALAGIILGGAATALWFLGMLVSLISG</sequence>
<keyword evidence="2" id="KW-0472">Membrane</keyword>
<evidence type="ECO:0000313" key="4">
    <source>
        <dbReference type="EMBL" id="QUW03970.1"/>
    </source>
</evidence>
<keyword evidence="5" id="KW-1185">Reference proteome</keyword>
<feature type="compositionally biased region" description="Low complexity" evidence="1">
    <location>
        <begin position="33"/>
        <end position="60"/>
    </location>
</feature>